<dbReference type="GeneID" id="27312772"/>
<dbReference type="InterPro" id="IPR036047">
    <property type="entry name" value="F-box-like_dom_sf"/>
</dbReference>
<feature type="domain" description="F-box" evidence="1">
    <location>
        <begin position="1"/>
        <end position="50"/>
    </location>
</feature>
<dbReference type="InterPro" id="IPR001810">
    <property type="entry name" value="F-box_dom"/>
</dbReference>
<proteinExistence type="predicted"/>
<dbReference type="AlphaFoldDB" id="A0A0D2ABR6"/>
<dbReference type="OrthoDB" id="2095648at2759"/>
<protein>
    <recommendedName>
        <fullName evidence="1">F-box domain-containing protein</fullName>
    </recommendedName>
</protein>
<dbReference type="RefSeq" id="XP_016213834.1">
    <property type="nucleotide sequence ID" value="XM_016358216.1"/>
</dbReference>
<evidence type="ECO:0000313" key="2">
    <source>
        <dbReference type="EMBL" id="KIW03965.1"/>
    </source>
</evidence>
<dbReference type="SMART" id="SM00256">
    <property type="entry name" value="FBOX"/>
    <property type="match status" value="1"/>
</dbReference>
<dbReference type="Pfam" id="PF12937">
    <property type="entry name" value="F-box-like"/>
    <property type="match status" value="1"/>
</dbReference>
<dbReference type="HOGENOM" id="CLU_963782_0_0_1"/>
<dbReference type="InParanoid" id="A0A0D2ABR6"/>
<name>A0A0D2ABR6_9PEZI</name>
<evidence type="ECO:0000259" key="1">
    <source>
        <dbReference type="PROSITE" id="PS50181"/>
    </source>
</evidence>
<dbReference type="Gene3D" id="1.20.1280.50">
    <property type="match status" value="1"/>
</dbReference>
<gene>
    <name evidence="2" type="ORF">PV09_04799</name>
</gene>
<dbReference type="VEuPathDB" id="FungiDB:PV09_04799"/>
<reference evidence="2 3" key="1">
    <citation type="submission" date="2015-01" db="EMBL/GenBank/DDBJ databases">
        <title>The Genome Sequence of Ochroconis gallopava CBS43764.</title>
        <authorList>
            <consortium name="The Broad Institute Genomics Platform"/>
            <person name="Cuomo C."/>
            <person name="de Hoog S."/>
            <person name="Gorbushina A."/>
            <person name="Stielow B."/>
            <person name="Teixiera M."/>
            <person name="Abouelleil A."/>
            <person name="Chapman S.B."/>
            <person name="Priest M."/>
            <person name="Young S.K."/>
            <person name="Wortman J."/>
            <person name="Nusbaum C."/>
            <person name="Birren B."/>
        </authorList>
    </citation>
    <scope>NUCLEOTIDE SEQUENCE [LARGE SCALE GENOMIC DNA]</scope>
    <source>
        <strain evidence="2 3">CBS 43764</strain>
    </source>
</reference>
<keyword evidence="3" id="KW-1185">Reference proteome</keyword>
<sequence>MTSFDSLPVELIEEIFVRLSYTELASVRNVCHLFRTLCDSTAIPLERRRLLELRRVTRSEPYAALVRNRLEPFFVNFDPSEYLARIGGDAPREFAAWVLETPRNDVIGWHWPGLQGEHSRDRYQELGLDFIDAMVFSRHLKPGYTLLPSANVMEVEDPDYSKFNETDFHFYPGSWQCQRSMRENKVRALQVWADMSGFSPKITLLIMSGSERWDGCVWETESLAPFRHSPESITATTSVQLIWRKPLGTWTDYLKAECKTMQERYQSLAQLKVYRTGRSGHIYVSPTES</sequence>
<dbReference type="SUPFAM" id="SSF81383">
    <property type="entry name" value="F-box domain"/>
    <property type="match status" value="1"/>
</dbReference>
<organism evidence="2 3">
    <name type="scientific">Verruconis gallopava</name>
    <dbReference type="NCBI Taxonomy" id="253628"/>
    <lineage>
        <taxon>Eukaryota</taxon>
        <taxon>Fungi</taxon>
        <taxon>Dikarya</taxon>
        <taxon>Ascomycota</taxon>
        <taxon>Pezizomycotina</taxon>
        <taxon>Dothideomycetes</taxon>
        <taxon>Pleosporomycetidae</taxon>
        <taxon>Venturiales</taxon>
        <taxon>Sympoventuriaceae</taxon>
        <taxon>Verruconis</taxon>
    </lineage>
</organism>
<evidence type="ECO:0000313" key="3">
    <source>
        <dbReference type="Proteomes" id="UP000053259"/>
    </source>
</evidence>
<dbReference type="Proteomes" id="UP000053259">
    <property type="component" value="Unassembled WGS sequence"/>
</dbReference>
<accession>A0A0D2ABR6</accession>
<dbReference type="EMBL" id="KN847542">
    <property type="protein sequence ID" value="KIW03965.1"/>
    <property type="molecule type" value="Genomic_DNA"/>
</dbReference>
<dbReference type="PROSITE" id="PS50181">
    <property type="entry name" value="FBOX"/>
    <property type="match status" value="1"/>
</dbReference>